<reference evidence="2" key="1">
    <citation type="submission" date="2024-04" db="EMBL/GenBank/DDBJ databases">
        <authorList>
            <consortium name="Molecular Ecology Group"/>
        </authorList>
    </citation>
    <scope>NUCLEOTIDE SEQUENCE</scope>
</reference>
<dbReference type="EMBL" id="OZ034826">
    <property type="protein sequence ID" value="CAL1681840.1"/>
    <property type="molecule type" value="Genomic_DNA"/>
</dbReference>
<feature type="region of interest" description="Disordered" evidence="1">
    <location>
        <begin position="450"/>
        <end position="525"/>
    </location>
</feature>
<feature type="region of interest" description="Disordered" evidence="1">
    <location>
        <begin position="349"/>
        <end position="372"/>
    </location>
</feature>
<keyword evidence="3" id="KW-1185">Reference proteome</keyword>
<gene>
    <name evidence="2" type="ORF">LPLAT_LOCUS7773</name>
</gene>
<proteinExistence type="predicted"/>
<accession>A0AAV2NPM6</accession>
<evidence type="ECO:0000313" key="3">
    <source>
        <dbReference type="Proteomes" id="UP001497644"/>
    </source>
</evidence>
<name>A0AAV2NPM6_9HYME</name>
<feature type="compositionally biased region" description="Basic residues" evidence="1">
    <location>
        <begin position="310"/>
        <end position="319"/>
    </location>
</feature>
<protein>
    <submittedName>
        <fullName evidence="2">Uncharacterized protein</fullName>
    </submittedName>
</protein>
<feature type="compositionally biased region" description="Basic and acidic residues" evidence="1">
    <location>
        <begin position="322"/>
        <end position="335"/>
    </location>
</feature>
<feature type="region of interest" description="Disordered" evidence="1">
    <location>
        <begin position="309"/>
        <end position="335"/>
    </location>
</feature>
<sequence>MEKDNDNSISAELSNREEKDKLLDEIAMLKANVSLLEIMIETPKFGQLQFVKMPLTLMHDSEAARFHIPDVETELCQLYRFAGLRCREFDRNSRFVFEIYRAEQNVMKNDVYAVEILIDENDCGKLGKWVLPMSIDVQEILSKYPIDNLNNVKHFLRSCKHHVDCYLCRLKQFEELQDLISGIKNIRVSHTFGITLIELIISGIKDMDTDEIYNITLYLYYESAAARPYKLSSDTDDEERPSPILIKKLNKYFKSFLKKNLSSAFLQIGKSQTEFVWQKIMANDNEDIMEVFDRSDGGNMGFLEEFLHRSDKKKQKNNKNKVQNEESILHENEMKTSLRVEKEKCDDINVTDNTAGDDSLGKDEKIKSRKRKRLAKTIVKPRGSKKSQADLKRLKNGMSGIEKKSDRNIADIDYPISNVASVVKKPTLQKQSEICKADIEHVQMEDNYNRKKNLLKTTVDKNKKRHKKLPNNTNSEHSMNSQKVKEKRKKQFDQTEKKKKYNISNNKRINMSNSTPLSKKLPDKAHVFHEMSPIIKEK</sequence>
<dbReference type="AlphaFoldDB" id="A0AAV2NPM6"/>
<evidence type="ECO:0000256" key="1">
    <source>
        <dbReference type="SAM" id="MobiDB-lite"/>
    </source>
</evidence>
<dbReference type="Proteomes" id="UP001497644">
    <property type="component" value="Chromosome 3"/>
</dbReference>
<organism evidence="2 3">
    <name type="scientific">Lasius platythorax</name>
    <dbReference type="NCBI Taxonomy" id="488582"/>
    <lineage>
        <taxon>Eukaryota</taxon>
        <taxon>Metazoa</taxon>
        <taxon>Ecdysozoa</taxon>
        <taxon>Arthropoda</taxon>
        <taxon>Hexapoda</taxon>
        <taxon>Insecta</taxon>
        <taxon>Pterygota</taxon>
        <taxon>Neoptera</taxon>
        <taxon>Endopterygota</taxon>
        <taxon>Hymenoptera</taxon>
        <taxon>Apocrita</taxon>
        <taxon>Aculeata</taxon>
        <taxon>Formicoidea</taxon>
        <taxon>Formicidae</taxon>
        <taxon>Formicinae</taxon>
        <taxon>Lasius</taxon>
        <taxon>Lasius</taxon>
    </lineage>
</organism>
<feature type="compositionally biased region" description="Polar residues" evidence="1">
    <location>
        <begin position="470"/>
        <end position="482"/>
    </location>
</feature>
<evidence type="ECO:0000313" key="2">
    <source>
        <dbReference type="EMBL" id="CAL1681840.1"/>
    </source>
</evidence>
<feature type="compositionally biased region" description="Polar residues" evidence="1">
    <location>
        <begin position="502"/>
        <end position="517"/>
    </location>
</feature>